<evidence type="ECO:0000256" key="5">
    <source>
        <dbReference type="ARBA" id="ARBA00023180"/>
    </source>
</evidence>
<dbReference type="Proteomes" id="UP000002729">
    <property type="component" value="Unassembled WGS sequence"/>
</dbReference>
<evidence type="ECO:0000313" key="8">
    <source>
        <dbReference type="Proteomes" id="UP000002729"/>
    </source>
</evidence>
<dbReference type="GeneID" id="20229253"/>
<evidence type="ECO:0000256" key="1">
    <source>
        <dbReference type="ARBA" id="ARBA00008779"/>
    </source>
</evidence>
<evidence type="ECO:0000259" key="6">
    <source>
        <dbReference type="Pfam" id="PF00884"/>
    </source>
</evidence>
<dbReference type="PANTHER" id="PTHR10342:SF274">
    <property type="entry name" value="ARYLSULFATASE B"/>
    <property type="match status" value="1"/>
</dbReference>
<organism evidence="8">
    <name type="scientific">Aureococcus anophagefferens</name>
    <name type="common">Harmful bloom alga</name>
    <dbReference type="NCBI Taxonomy" id="44056"/>
    <lineage>
        <taxon>Eukaryota</taxon>
        <taxon>Sar</taxon>
        <taxon>Stramenopiles</taxon>
        <taxon>Ochrophyta</taxon>
        <taxon>Pelagophyceae</taxon>
        <taxon>Pelagomonadales</taxon>
        <taxon>Pelagomonadaceae</taxon>
        <taxon>Aureococcus</taxon>
    </lineage>
</organism>
<evidence type="ECO:0000256" key="3">
    <source>
        <dbReference type="ARBA" id="ARBA00022801"/>
    </source>
</evidence>
<dbReference type="InterPro" id="IPR047115">
    <property type="entry name" value="ARSB"/>
</dbReference>
<dbReference type="InParanoid" id="F0Y387"/>
<evidence type="ECO:0000313" key="7">
    <source>
        <dbReference type="EMBL" id="EGB10218.1"/>
    </source>
</evidence>
<feature type="non-terminal residue" evidence="7">
    <location>
        <position position="1"/>
    </location>
</feature>
<dbReference type="GO" id="GO:0008484">
    <property type="term" value="F:sulfuric ester hydrolase activity"/>
    <property type="evidence" value="ECO:0007669"/>
    <property type="project" value="InterPro"/>
</dbReference>
<comment type="similarity">
    <text evidence="1">Belongs to the sulfatase family.</text>
</comment>
<keyword evidence="4" id="KW-0106">Calcium</keyword>
<evidence type="ECO:0000256" key="2">
    <source>
        <dbReference type="ARBA" id="ARBA00022723"/>
    </source>
</evidence>
<gene>
    <name evidence="7" type="ORF">AURANDRAFT_8504</name>
</gene>
<dbReference type="AlphaFoldDB" id="F0Y387"/>
<dbReference type="PROSITE" id="PS00523">
    <property type="entry name" value="SULFATASE_1"/>
    <property type="match status" value="1"/>
</dbReference>
<accession>F0Y387</accession>
<dbReference type="RefSeq" id="XP_009034787.1">
    <property type="nucleotide sequence ID" value="XM_009036539.1"/>
</dbReference>
<keyword evidence="2" id="KW-0479">Metal-binding</keyword>
<dbReference type="Gene3D" id="3.40.720.10">
    <property type="entry name" value="Alkaline Phosphatase, subunit A"/>
    <property type="match status" value="1"/>
</dbReference>
<keyword evidence="8" id="KW-1185">Reference proteome</keyword>
<dbReference type="InterPro" id="IPR024607">
    <property type="entry name" value="Sulfatase_CS"/>
</dbReference>
<dbReference type="Pfam" id="PF00884">
    <property type="entry name" value="Sulfatase"/>
    <property type="match status" value="1"/>
</dbReference>
<dbReference type="GO" id="GO:0046872">
    <property type="term" value="F:metal ion binding"/>
    <property type="evidence" value="ECO:0007669"/>
    <property type="project" value="UniProtKB-KW"/>
</dbReference>
<reference evidence="7 8" key="1">
    <citation type="journal article" date="2011" name="Proc. Natl. Acad. Sci. U.S.A.">
        <title>Niche of harmful alga Aureococcus anophagefferens revealed through ecogenomics.</title>
        <authorList>
            <person name="Gobler C.J."/>
            <person name="Berry D.L."/>
            <person name="Dyhrman S.T."/>
            <person name="Wilhelm S.W."/>
            <person name="Salamov A."/>
            <person name="Lobanov A.V."/>
            <person name="Zhang Y."/>
            <person name="Collier J.L."/>
            <person name="Wurch L.L."/>
            <person name="Kustka A.B."/>
            <person name="Dill B.D."/>
            <person name="Shah M."/>
            <person name="VerBerkmoes N.C."/>
            <person name="Kuo A."/>
            <person name="Terry A."/>
            <person name="Pangilinan J."/>
            <person name="Lindquist E.A."/>
            <person name="Lucas S."/>
            <person name="Paulsen I.T."/>
            <person name="Hattenrath-Lehmann T.K."/>
            <person name="Talmage S.C."/>
            <person name="Walker E.A."/>
            <person name="Koch F."/>
            <person name="Burson A.M."/>
            <person name="Marcoval M.A."/>
            <person name="Tang Y.Z."/>
            <person name="Lecleir G.R."/>
            <person name="Coyne K.J."/>
            <person name="Berg G.M."/>
            <person name="Bertrand E.M."/>
            <person name="Saito M.A."/>
            <person name="Gladyshev V.N."/>
            <person name="Grigoriev I.V."/>
        </authorList>
    </citation>
    <scope>NUCLEOTIDE SEQUENCE [LARGE SCALE GENOMIC DNA]</scope>
    <source>
        <strain evidence="8">CCMP 1984</strain>
    </source>
</reference>
<keyword evidence="5" id="KW-0325">Glycoprotein</keyword>
<dbReference type="eggNOG" id="KOG3867">
    <property type="taxonomic scope" value="Eukaryota"/>
</dbReference>
<dbReference type="InterPro" id="IPR017850">
    <property type="entry name" value="Alkaline_phosphatase_core_sf"/>
</dbReference>
<dbReference type="SUPFAM" id="SSF53649">
    <property type="entry name" value="Alkaline phosphatase-like"/>
    <property type="match status" value="1"/>
</dbReference>
<dbReference type="EMBL" id="GL833124">
    <property type="protein sequence ID" value="EGB10218.1"/>
    <property type="molecule type" value="Genomic_DNA"/>
</dbReference>
<name>F0Y387_AURAN</name>
<dbReference type="KEGG" id="aaf:AURANDRAFT_8504"/>
<proteinExistence type="inferred from homology"/>
<evidence type="ECO:0000256" key="4">
    <source>
        <dbReference type="ARBA" id="ARBA00022837"/>
    </source>
</evidence>
<protein>
    <recommendedName>
        <fullName evidence="6">Sulfatase N-terminal domain-containing protein</fullName>
    </recommendedName>
</protein>
<dbReference type="InterPro" id="IPR000917">
    <property type="entry name" value="Sulfatase_N"/>
</dbReference>
<feature type="non-terminal residue" evidence="7">
    <location>
        <position position="104"/>
    </location>
</feature>
<sequence length="104" mass="11461">PPDLWLVVADDLGYNEVNFMNATRGIETPFLDALAADGVVLTQYYVAPICSPTRSSLMTGKYTARLGTQSNVIYWDTPWSVPLEHAFVSERLQAAGYDTALFGK</sequence>
<dbReference type="PANTHER" id="PTHR10342">
    <property type="entry name" value="ARYLSULFATASE"/>
    <property type="match status" value="1"/>
</dbReference>
<dbReference type="OrthoDB" id="408574at2759"/>
<feature type="domain" description="Sulfatase N-terminal" evidence="6">
    <location>
        <begin position="2"/>
        <end position="104"/>
    </location>
</feature>
<keyword evidence="3" id="KW-0378">Hydrolase</keyword>